<feature type="region of interest" description="Disordered" evidence="8">
    <location>
        <begin position="270"/>
        <end position="289"/>
    </location>
</feature>
<dbReference type="Pfam" id="PF00072">
    <property type="entry name" value="Response_reg"/>
    <property type="match status" value="1"/>
</dbReference>
<dbReference type="SUPFAM" id="SSF46689">
    <property type="entry name" value="Homeodomain-like"/>
    <property type="match status" value="1"/>
</dbReference>
<dbReference type="InterPro" id="IPR011006">
    <property type="entry name" value="CheY-like_superfamily"/>
</dbReference>
<dbReference type="InterPro" id="IPR001789">
    <property type="entry name" value="Sig_transdc_resp-reg_receiver"/>
</dbReference>
<evidence type="ECO:0008006" key="13">
    <source>
        <dbReference type="Google" id="ProtNLM"/>
    </source>
</evidence>
<dbReference type="GO" id="GO:0000160">
    <property type="term" value="P:phosphorelay signal transduction system"/>
    <property type="evidence" value="ECO:0007669"/>
    <property type="project" value="UniProtKB-KW"/>
</dbReference>
<dbReference type="SMART" id="SM00448">
    <property type="entry name" value="REC"/>
    <property type="match status" value="1"/>
</dbReference>
<dbReference type="Gene3D" id="3.40.50.2300">
    <property type="match status" value="1"/>
</dbReference>
<keyword evidence="5" id="KW-0804">Transcription</keyword>
<keyword evidence="12" id="KW-1185">Reference proteome</keyword>
<keyword evidence="2" id="KW-0902">Two-component regulatory system</keyword>
<sequence length="595" mass="64534">MGIWHTSQKPKYYSANVFRLSKDSSKVHITLATLKVLERMLKQCNYTVTTCNEVSGALKLLREKERDFDLVISDVYMPNEDGFKLLEVIGLELDLPVIMISANADLNVVMKGVLHGACDYLIKPVRIEELRNIWQHVIRRKGKDYARADPPEETNADPQPSKSREEAFRKRKEVLEIPDVGEEDISSSPKKARVNWSQQLHQQFVSAVNQVGVDKAVPKKILEIMNVQGLSRENVASHLQKYRLYLKRLSGVVPEPFPVASFQASEDGITGGSMVVKPGRKGSEPSAGVKGLNLGAGLLSKSGRGNSLDSGTKKSLSQLKSSQQKQAANRAQVLSAIGVQGLLYDPSSSQGGLVRMASLDLGFLAQATNSSKGSLGAPSTKLIDDLARFNINRTVKLEDDLLLPVAALGECMRIQGSLQEPVSNPNVAVGDDGKEGGSISCPSNIRGPVYMQGLVEEAMKHEDDRMQEGNVSYGMASSLFASPNVPVLQAEAPWSASGEPSKPNYDQHKLQPIQEAATTVGRSGEEASKNANMSRQGFEPSPGSTGTVMSGETFSDCSFEALIENLGIIPQAGPHVSTQQTSSDLLDVDEYLQVD</sequence>
<feature type="region of interest" description="Disordered" evidence="8">
    <location>
        <begin position="145"/>
        <end position="168"/>
    </location>
</feature>
<evidence type="ECO:0000256" key="3">
    <source>
        <dbReference type="ARBA" id="ARBA00023015"/>
    </source>
</evidence>
<dbReference type="GO" id="GO:0003677">
    <property type="term" value="F:DNA binding"/>
    <property type="evidence" value="ECO:0007669"/>
    <property type="project" value="InterPro"/>
</dbReference>
<dbReference type="PANTHER" id="PTHR43874:SF7">
    <property type="entry name" value="TWO-COMPONENT RESPONSE REGULATOR ARR10"/>
    <property type="match status" value="1"/>
</dbReference>
<dbReference type="GO" id="GO:0009736">
    <property type="term" value="P:cytokinin-activated signaling pathway"/>
    <property type="evidence" value="ECO:0007669"/>
    <property type="project" value="InterPro"/>
</dbReference>
<dbReference type="Pfam" id="PF00249">
    <property type="entry name" value="Myb_DNA-binding"/>
    <property type="match status" value="1"/>
</dbReference>
<gene>
    <name evidence="11" type="ORF">GOP47_0016759</name>
</gene>
<evidence type="ECO:0000256" key="1">
    <source>
        <dbReference type="ARBA" id="ARBA00022553"/>
    </source>
</evidence>
<name>A0A9D4UJ28_ADICA</name>
<comment type="caution">
    <text evidence="11">The sequence shown here is derived from an EMBL/GenBank/DDBJ whole genome shotgun (WGS) entry which is preliminary data.</text>
</comment>
<dbReference type="InterPro" id="IPR045279">
    <property type="entry name" value="ARR-like"/>
</dbReference>
<evidence type="ECO:0000256" key="2">
    <source>
        <dbReference type="ARBA" id="ARBA00023012"/>
    </source>
</evidence>
<keyword evidence="1 7" id="KW-0597">Phosphoprotein</keyword>
<dbReference type="SUPFAM" id="SSF52172">
    <property type="entry name" value="CheY-like"/>
    <property type="match status" value="1"/>
</dbReference>
<evidence type="ECO:0000259" key="10">
    <source>
        <dbReference type="PROSITE" id="PS51294"/>
    </source>
</evidence>
<protein>
    <recommendedName>
        <fullName evidence="13">Two-component response regulator</fullName>
    </recommendedName>
</protein>
<dbReference type="AlphaFoldDB" id="A0A9D4UJ28"/>
<dbReference type="Gene3D" id="1.10.10.60">
    <property type="entry name" value="Homeodomain-like"/>
    <property type="match status" value="1"/>
</dbReference>
<evidence type="ECO:0000313" key="11">
    <source>
        <dbReference type="EMBL" id="KAI5068414.1"/>
    </source>
</evidence>
<evidence type="ECO:0000259" key="9">
    <source>
        <dbReference type="PROSITE" id="PS50110"/>
    </source>
</evidence>
<dbReference type="Proteomes" id="UP000886520">
    <property type="component" value="Chromosome 16"/>
</dbReference>
<accession>A0A9D4UJ28</accession>
<keyword evidence="6" id="KW-0539">Nucleus</keyword>
<dbReference type="OrthoDB" id="1914890at2759"/>
<dbReference type="PANTHER" id="PTHR43874">
    <property type="entry name" value="TWO-COMPONENT RESPONSE REGULATOR"/>
    <property type="match status" value="1"/>
</dbReference>
<feature type="region of interest" description="Disordered" evidence="8">
    <location>
        <begin position="303"/>
        <end position="322"/>
    </location>
</feature>
<dbReference type="InterPro" id="IPR006447">
    <property type="entry name" value="Myb_dom_plants"/>
</dbReference>
<dbReference type="CDD" id="cd17584">
    <property type="entry name" value="REC_typeB_ARR-like"/>
    <property type="match status" value="1"/>
</dbReference>
<feature type="domain" description="HTH myb-type" evidence="10">
    <location>
        <begin position="188"/>
        <end position="247"/>
    </location>
</feature>
<evidence type="ECO:0000313" key="12">
    <source>
        <dbReference type="Proteomes" id="UP000886520"/>
    </source>
</evidence>
<organism evidence="11 12">
    <name type="scientific">Adiantum capillus-veneris</name>
    <name type="common">Maidenhair fern</name>
    <dbReference type="NCBI Taxonomy" id="13818"/>
    <lineage>
        <taxon>Eukaryota</taxon>
        <taxon>Viridiplantae</taxon>
        <taxon>Streptophyta</taxon>
        <taxon>Embryophyta</taxon>
        <taxon>Tracheophyta</taxon>
        <taxon>Polypodiopsida</taxon>
        <taxon>Polypodiidae</taxon>
        <taxon>Polypodiales</taxon>
        <taxon>Pteridineae</taxon>
        <taxon>Pteridaceae</taxon>
        <taxon>Vittarioideae</taxon>
        <taxon>Adiantum</taxon>
    </lineage>
</organism>
<dbReference type="NCBIfam" id="TIGR01557">
    <property type="entry name" value="myb_SHAQKYF"/>
    <property type="match status" value="1"/>
</dbReference>
<dbReference type="FunFam" id="1.10.10.60:FF:000007">
    <property type="entry name" value="Two-component response regulator"/>
    <property type="match status" value="1"/>
</dbReference>
<dbReference type="PROSITE" id="PS50110">
    <property type="entry name" value="RESPONSE_REGULATORY"/>
    <property type="match status" value="1"/>
</dbReference>
<proteinExistence type="predicted"/>
<dbReference type="PROSITE" id="PS51294">
    <property type="entry name" value="HTH_MYB"/>
    <property type="match status" value="1"/>
</dbReference>
<keyword evidence="3" id="KW-0805">Transcription regulation</keyword>
<reference evidence="11" key="1">
    <citation type="submission" date="2021-01" db="EMBL/GenBank/DDBJ databases">
        <title>Adiantum capillus-veneris genome.</title>
        <authorList>
            <person name="Fang Y."/>
            <person name="Liao Q."/>
        </authorList>
    </citation>
    <scope>NUCLEOTIDE SEQUENCE</scope>
    <source>
        <strain evidence="11">H3</strain>
        <tissue evidence="11">Leaf</tissue>
    </source>
</reference>
<keyword evidence="4" id="KW-0010">Activator</keyword>
<evidence type="ECO:0000256" key="6">
    <source>
        <dbReference type="ARBA" id="ARBA00023242"/>
    </source>
</evidence>
<dbReference type="InterPro" id="IPR009057">
    <property type="entry name" value="Homeodomain-like_sf"/>
</dbReference>
<dbReference type="EMBL" id="JABFUD020000016">
    <property type="protein sequence ID" value="KAI5068414.1"/>
    <property type="molecule type" value="Genomic_DNA"/>
</dbReference>
<feature type="domain" description="Response regulatory" evidence="9">
    <location>
        <begin position="23"/>
        <end position="138"/>
    </location>
</feature>
<evidence type="ECO:0000256" key="5">
    <source>
        <dbReference type="ARBA" id="ARBA00023163"/>
    </source>
</evidence>
<feature type="modified residue" description="4-aspartylphosphate" evidence="7">
    <location>
        <position position="74"/>
    </location>
</feature>
<feature type="region of interest" description="Disordered" evidence="8">
    <location>
        <begin position="516"/>
        <end position="548"/>
    </location>
</feature>
<evidence type="ECO:0000256" key="8">
    <source>
        <dbReference type="SAM" id="MobiDB-lite"/>
    </source>
</evidence>
<evidence type="ECO:0000256" key="7">
    <source>
        <dbReference type="PROSITE-ProRule" id="PRU00169"/>
    </source>
</evidence>
<dbReference type="InterPro" id="IPR017930">
    <property type="entry name" value="Myb_dom"/>
</dbReference>
<dbReference type="InterPro" id="IPR001005">
    <property type="entry name" value="SANT/Myb"/>
</dbReference>
<evidence type="ECO:0000256" key="4">
    <source>
        <dbReference type="ARBA" id="ARBA00023159"/>
    </source>
</evidence>
<feature type="compositionally biased region" description="Low complexity" evidence="8">
    <location>
        <begin position="313"/>
        <end position="322"/>
    </location>
</feature>